<sequence>MICEINNFSDTNIALICLDSGEVKKLMSLENCVIRQIQFNSTTQEYLFEVFDRNGLEHEDNCVDTTYILKWKYPFEENKPQKITSLFIKEWSVTKLSNWNDKYALYDDTTATQQKLVITDQNLSERIGMYISEGNKGYFCRINWSSDDKYIALTYSEVVEIIRVEDCICIRQIKIDFAMATVFSPDGIYFAIEAMSKVYLFKTSDLI</sequence>
<dbReference type="Proteomes" id="UP000440004">
    <property type="component" value="Unassembled WGS sequence"/>
</dbReference>
<keyword evidence="2" id="KW-1185">Reference proteome</keyword>
<protein>
    <recommendedName>
        <fullName evidence="3">WD40 repeat domain-containing protein</fullName>
    </recommendedName>
</protein>
<name>A0A6A7KBK1_9FIRM</name>
<evidence type="ECO:0000313" key="2">
    <source>
        <dbReference type="Proteomes" id="UP000440004"/>
    </source>
</evidence>
<dbReference type="AlphaFoldDB" id="A0A6A7KBK1"/>
<dbReference type="EMBL" id="WHNX01000025">
    <property type="protein sequence ID" value="MPW26725.1"/>
    <property type="molecule type" value="Genomic_DNA"/>
</dbReference>
<evidence type="ECO:0000313" key="1">
    <source>
        <dbReference type="EMBL" id="MPW26725.1"/>
    </source>
</evidence>
<proteinExistence type="predicted"/>
<organism evidence="1 2">
    <name type="scientific">Alkalibaculum sporogenes</name>
    <dbReference type="NCBI Taxonomy" id="2655001"/>
    <lineage>
        <taxon>Bacteria</taxon>
        <taxon>Bacillati</taxon>
        <taxon>Bacillota</taxon>
        <taxon>Clostridia</taxon>
        <taxon>Eubacteriales</taxon>
        <taxon>Eubacteriaceae</taxon>
        <taxon>Alkalibaculum</taxon>
    </lineage>
</organism>
<dbReference type="SUPFAM" id="SSF82171">
    <property type="entry name" value="DPP6 N-terminal domain-like"/>
    <property type="match status" value="1"/>
</dbReference>
<accession>A0A6A7KBK1</accession>
<gene>
    <name evidence="1" type="ORF">GC105_13105</name>
</gene>
<evidence type="ECO:0008006" key="3">
    <source>
        <dbReference type="Google" id="ProtNLM"/>
    </source>
</evidence>
<comment type="caution">
    <text evidence="1">The sequence shown here is derived from an EMBL/GenBank/DDBJ whole genome shotgun (WGS) entry which is preliminary data.</text>
</comment>
<reference evidence="1 2" key="1">
    <citation type="submission" date="2019-10" db="EMBL/GenBank/DDBJ databases">
        <title>Alkalibaculum tamaniensis sp.nov., a new alkaliphilic acetogen, isolated on methoxylated aromatics from a mud volcano.</title>
        <authorList>
            <person name="Khomyakova M.A."/>
            <person name="Merkel A.Y."/>
            <person name="Bonch-Osmolovskaya E.A."/>
            <person name="Slobodkin A.I."/>
        </authorList>
    </citation>
    <scope>NUCLEOTIDE SEQUENCE [LARGE SCALE GENOMIC DNA]</scope>
    <source>
        <strain evidence="1 2">M08DMB</strain>
    </source>
</reference>